<dbReference type="Proteomes" id="UP000396788">
    <property type="component" value="Unassembled WGS sequence"/>
</dbReference>
<dbReference type="AlphaFoldDB" id="A0A5E4YMJ3"/>
<feature type="transmembrane region" description="Helical" evidence="1">
    <location>
        <begin position="344"/>
        <end position="365"/>
    </location>
</feature>
<feature type="transmembrane region" description="Helical" evidence="1">
    <location>
        <begin position="172"/>
        <end position="190"/>
    </location>
</feature>
<feature type="transmembrane region" description="Helical" evidence="1">
    <location>
        <begin position="219"/>
        <end position="237"/>
    </location>
</feature>
<evidence type="ECO:0000313" key="3">
    <source>
        <dbReference type="Proteomes" id="UP000396788"/>
    </source>
</evidence>
<evidence type="ECO:0000313" key="2">
    <source>
        <dbReference type="EMBL" id="VVE50064.1"/>
    </source>
</evidence>
<feature type="transmembrane region" description="Helical" evidence="1">
    <location>
        <begin position="292"/>
        <end position="311"/>
    </location>
</feature>
<keyword evidence="1" id="KW-0472">Membrane</keyword>
<organism evidence="2 3">
    <name type="scientific">Pandoraea cepalis</name>
    <dbReference type="NCBI Taxonomy" id="2508294"/>
    <lineage>
        <taxon>Bacteria</taxon>
        <taxon>Pseudomonadati</taxon>
        <taxon>Pseudomonadota</taxon>
        <taxon>Betaproteobacteria</taxon>
        <taxon>Burkholderiales</taxon>
        <taxon>Burkholderiaceae</taxon>
        <taxon>Pandoraea</taxon>
    </lineage>
</organism>
<reference evidence="2 3" key="1">
    <citation type="submission" date="2019-08" db="EMBL/GenBank/DDBJ databases">
        <authorList>
            <person name="Peeters C."/>
        </authorList>
    </citation>
    <scope>NUCLEOTIDE SEQUENCE [LARGE SCALE GENOMIC DNA]</scope>
    <source>
        <strain evidence="2 3">LMG 31107</strain>
    </source>
</reference>
<proteinExistence type="predicted"/>
<protein>
    <recommendedName>
        <fullName evidence="4">Oligosaccharide repeat unit polymerase</fullName>
    </recommendedName>
</protein>
<gene>
    <name evidence="2" type="ORF">PCE31107_04644</name>
</gene>
<name>A0A5E4YMJ3_9BURK</name>
<feature type="transmembrane region" description="Helical" evidence="1">
    <location>
        <begin position="12"/>
        <end position="30"/>
    </location>
</feature>
<feature type="transmembrane region" description="Helical" evidence="1">
    <location>
        <begin position="401"/>
        <end position="417"/>
    </location>
</feature>
<keyword evidence="1" id="KW-1133">Transmembrane helix</keyword>
<keyword evidence="1" id="KW-0812">Transmembrane</keyword>
<evidence type="ECO:0008006" key="4">
    <source>
        <dbReference type="Google" id="ProtNLM"/>
    </source>
</evidence>
<dbReference type="NCBIfam" id="TIGR04370">
    <property type="entry name" value="glyco_rpt_poly"/>
    <property type="match status" value="1"/>
</dbReference>
<dbReference type="EMBL" id="CABPRY010000023">
    <property type="protein sequence ID" value="VVE50064.1"/>
    <property type="molecule type" value="Genomic_DNA"/>
</dbReference>
<dbReference type="RefSeq" id="WP_150610774.1">
    <property type="nucleotide sequence ID" value="NZ_CABPRY010000023.1"/>
</dbReference>
<accession>A0A5E4YMJ3</accession>
<feature type="transmembrane region" description="Helical" evidence="1">
    <location>
        <begin position="137"/>
        <end position="160"/>
    </location>
</feature>
<evidence type="ECO:0000256" key="1">
    <source>
        <dbReference type="SAM" id="Phobius"/>
    </source>
</evidence>
<feature type="transmembrane region" description="Helical" evidence="1">
    <location>
        <begin position="103"/>
        <end position="125"/>
    </location>
</feature>
<feature type="transmembrane region" description="Helical" evidence="1">
    <location>
        <begin position="377"/>
        <end position="395"/>
    </location>
</feature>
<sequence length="438" mass="49084">MKKKIDPFSPLSLLVAFVAAGVILPIWPFLEGEDGFSIAWPYFFDDKEAAVLLALLAYGLALISFWFVYRIVIGRRQSKFGNSARKLYSRLLLRKAGHVPRSFFVFIGFSLLSVAATIILLGGVSEFLHAGGDRIRAFAGLNFVVLFQNTLVSVGVAWMLLLTHEKWSWRRLAVWGFCIYVIFSIFIVALQGAKSAIFVYVVALAVVRHYRIKRFAGGKLLVMGLVMYILLMLYHLVKQEYLVVGHFVSIQPDNVLGSLIKFMVLQFTGNLMELQTMAVLIDGMPRTLDYQYGATLAMVFLIWLPSLLFPAKPPTAPGVFTLAFWPNKWILEATTMPPGYFGEMYMNFGWVGIVLGGILAGVVYGRSFRKIRDNPECDLSLGRHALLVALILHYFRGELASVTVLFFSIYVPFWLIMRLSARRKVGAVPPGVPAPTSN</sequence>
<feature type="transmembrane region" description="Helical" evidence="1">
    <location>
        <begin position="50"/>
        <end position="69"/>
    </location>
</feature>